<accession>A0ABY9JQ82</accession>
<keyword evidence="3" id="KW-1185">Reference proteome</keyword>
<evidence type="ECO:0000313" key="3">
    <source>
        <dbReference type="Proteomes" id="UP001197974"/>
    </source>
</evidence>
<feature type="transmembrane region" description="Helical" evidence="1">
    <location>
        <begin position="75"/>
        <end position="95"/>
    </location>
</feature>
<dbReference type="EMBL" id="CP129013">
    <property type="protein sequence ID" value="WLR41557.1"/>
    <property type="molecule type" value="Genomic_DNA"/>
</dbReference>
<keyword evidence="1" id="KW-0472">Membrane</keyword>
<sequence>MELDYELIFGMDKQMHLVSYAVLSVILGMVIVIFSNKHAVKKENELLMDTLVTFGIFEEYRQYLLPNRSAELLDATANMIGVTIGLAIPMFISYVFRNRHHFISKRFAVYSLILITMFVGLLFLNERPFVTFDGPIQERLENIVALIGL</sequence>
<evidence type="ECO:0000313" key="2">
    <source>
        <dbReference type="EMBL" id="WLR41557.1"/>
    </source>
</evidence>
<name>A0ABY9JQ82_9BACI</name>
<evidence type="ECO:0000256" key="1">
    <source>
        <dbReference type="SAM" id="Phobius"/>
    </source>
</evidence>
<feature type="transmembrane region" description="Helical" evidence="1">
    <location>
        <begin position="17"/>
        <end position="34"/>
    </location>
</feature>
<feature type="transmembrane region" description="Helical" evidence="1">
    <location>
        <begin position="107"/>
        <end position="124"/>
    </location>
</feature>
<keyword evidence="1" id="KW-1133">Transmembrane helix</keyword>
<gene>
    <name evidence="2" type="ORF">LC087_11740</name>
</gene>
<dbReference type="Proteomes" id="UP001197974">
    <property type="component" value="Chromosome"/>
</dbReference>
<dbReference type="RefSeq" id="WP_306019596.1">
    <property type="nucleotide sequence ID" value="NZ_CP129013.1"/>
</dbReference>
<keyword evidence="1" id="KW-0812">Transmembrane</keyword>
<organism evidence="2 3">
    <name type="scientific">Bacillus carboniphilus</name>
    <dbReference type="NCBI Taxonomy" id="86663"/>
    <lineage>
        <taxon>Bacteria</taxon>
        <taxon>Bacillati</taxon>
        <taxon>Bacillota</taxon>
        <taxon>Bacilli</taxon>
        <taxon>Bacillales</taxon>
        <taxon>Bacillaceae</taxon>
        <taxon>Bacillus</taxon>
    </lineage>
</organism>
<reference evidence="2 3" key="1">
    <citation type="submission" date="2023-06" db="EMBL/GenBank/DDBJ databases">
        <title>Five Gram-positive bacteria isolated from mangrove sediments in Shenzhen, Guangdong, China.</title>
        <authorList>
            <person name="Yu S."/>
            <person name="Zheng W."/>
            <person name="Huang Y."/>
        </authorList>
    </citation>
    <scope>NUCLEOTIDE SEQUENCE [LARGE SCALE GENOMIC DNA]</scope>
    <source>
        <strain evidence="2 3">SaN35-3</strain>
    </source>
</reference>
<protein>
    <submittedName>
        <fullName evidence="2">VanZ family protein</fullName>
    </submittedName>
</protein>
<dbReference type="NCBIfam" id="NF037970">
    <property type="entry name" value="vanZ_1"/>
    <property type="match status" value="1"/>
</dbReference>
<proteinExistence type="predicted"/>